<organism evidence="1 2">
    <name type="scientific">Vibrio splendidus</name>
    <dbReference type="NCBI Taxonomy" id="29497"/>
    <lineage>
        <taxon>Bacteria</taxon>
        <taxon>Pseudomonadati</taxon>
        <taxon>Pseudomonadota</taxon>
        <taxon>Gammaproteobacteria</taxon>
        <taxon>Vibrionales</taxon>
        <taxon>Vibrionaceae</taxon>
        <taxon>Vibrio</taxon>
    </lineage>
</organism>
<evidence type="ECO:0000313" key="1">
    <source>
        <dbReference type="EMBL" id="MDP2500188.1"/>
    </source>
</evidence>
<proteinExistence type="predicted"/>
<dbReference type="Proteomes" id="UP001177935">
    <property type="component" value="Unassembled WGS sequence"/>
</dbReference>
<reference evidence="1" key="1">
    <citation type="submission" date="2023-07" db="EMBL/GenBank/DDBJ databases">
        <title>Genome content predicts the carbon catabolic preferences of heterotrophic bacteria.</title>
        <authorList>
            <person name="Gralka M."/>
        </authorList>
    </citation>
    <scope>NUCLEOTIDE SEQUENCE</scope>
    <source>
        <strain evidence="1">6E02</strain>
    </source>
</reference>
<accession>A0AB35MV49</accession>
<comment type="caution">
    <text evidence="1">The sequence shown here is derived from an EMBL/GenBank/DDBJ whole genome shotgun (WGS) entry which is preliminary data.</text>
</comment>
<dbReference type="EMBL" id="JAUYVL010000002">
    <property type="protein sequence ID" value="MDP2500188.1"/>
    <property type="molecule type" value="Genomic_DNA"/>
</dbReference>
<evidence type="ECO:0008006" key="3">
    <source>
        <dbReference type="Google" id="ProtNLM"/>
    </source>
</evidence>
<dbReference type="AlphaFoldDB" id="A0AB35MV49"/>
<evidence type="ECO:0000313" key="2">
    <source>
        <dbReference type="Proteomes" id="UP001177935"/>
    </source>
</evidence>
<dbReference type="RefSeq" id="WP_305372622.1">
    <property type="nucleotide sequence ID" value="NZ_JAUYVL010000002.1"/>
</dbReference>
<name>A0AB35MV49_VIBSP</name>
<sequence length="218" mass="24507">MEMKKILIVLVVLISLVGCQTTIDAQQYSLIDPAVNFSFGVPIVVDTFDGNDLSSKFYIQPVIDGLQSRGFNNVYTVKDALERSIIPEGAVYIKVREERDTYTYESDDYGMIDSGYSTTSCTGLGISTSCSTTKVKTFGVTGSSTKIGTMIYHSFELHYYDIKSNDKILFILGSTFDESCNKNFLYKFLIEETISRTNFIKPEDYKYRVKLPDGTSCK</sequence>
<dbReference type="PROSITE" id="PS51257">
    <property type="entry name" value="PROKAR_LIPOPROTEIN"/>
    <property type="match status" value="1"/>
</dbReference>
<protein>
    <recommendedName>
        <fullName evidence="3">Lipoprotein</fullName>
    </recommendedName>
</protein>
<gene>
    <name evidence="1" type="ORF">Q8W42_05665</name>
</gene>